<feature type="compositionally biased region" description="Polar residues" evidence="1">
    <location>
        <begin position="803"/>
        <end position="818"/>
    </location>
</feature>
<sequence>MAHCYEQKQFIAREIEVFEEEIGFYDILSKADVLIGMVEHQMIYARAYAKKYANSSISHAEQCKIVFTGICPTTGERLKQENPIDPDAKEKDKASKTALINNYNEQCNTYCTTRTHKTCADVKFDKNSHNEVILAQSNAASSEHYPLPEKFFERASENTQKPQFCEFVPDLNRSRELSQECFDRLDVLNACLPPVKVLAKFLQSQVDVIDFYKAHYYEQKQFIAREIEVFEEEIGFYDILSKADVLIGMVEHQMIYARAYAKKYANSSISHAEQCKIVFTGICPTTGERLKQENPIDPDAKEKDKASKTALINNYNEQCNTYCTTRTHKTCADVKFDKNSHNEVILAQSNAASSEHYPLPEKFFERASENTQKPQFCEFVPDLNRSRELSQECFDRLDVLNACLPPVKVLAKFLQSQVDVIDFYKAHYYEQKQFIAREVEEFIEESDFYDILSKADVLIGMVEHQMMYARTFAKKYANSSRLHAKQCKTVFTGICPTTEQPENPVDSGAKENEEASKIALENDDNEQCSTYCSKNHAQGTCADVKLDKKSIKVAGNEKMAAQPNAASSEQYHLLSEEYSETASENTQKLQLFQMTSNKLADRSDRQQRSEREIPTNRGAKDEANKIALTSDYNENCNIYRAKNRTHKACADGKLDENLLIGASNKETAAQTIAVSNVEYILSEKYSEKGSKNTQKPQLCKMISSKFADHSDRQERQCCHLVPLLTSPNSRLISCNEVVPVFTRTYPRQRPARDPDKNARRTWNGTHQMKDMPNYPDEDARSPPSYSTVCILSTTILPTVDANCPSNADSLSPNTANPPTSTSQTQSTTSKQEEETSLVIAFYLFVPLLL</sequence>
<dbReference type="Proteomes" id="UP001176961">
    <property type="component" value="Unassembled WGS sequence"/>
</dbReference>
<dbReference type="EMBL" id="CATQJL010000316">
    <property type="protein sequence ID" value="CAJ0604735.1"/>
    <property type="molecule type" value="Genomic_DNA"/>
</dbReference>
<organism evidence="2 3">
    <name type="scientific">Cylicocyclus nassatus</name>
    <name type="common">Nematode worm</name>
    <dbReference type="NCBI Taxonomy" id="53992"/>
    <lineage>
        <taxon>Eukaryota</taxon>
        <taxon>Metazoa</taxon>
        <taxon>Ecdysozoa</taxon>
        <taxon>Nematoda</taxon>
        <taxon>Chromadorea</taxon>
        <taxon>Rhabditida</taxon>
        <taxon>Rhabditina</taxon>
        <taxon>Rhabditomorpha</taxon>
        <taxon>Strongyloidea</taxon>
        <taxon>Strongylidae</taxon>
        <taxon>Cylicocyclus</taxon>
    </lineage>
</organism>
<protein>
    <submittedName>
        <fullName evidence="2">Uncharacterized protein</fullName>
    </submittedName>
</protein>
<feature type="compositionally biased region" description="Basic and acidic residues" evidence="1">
    <location>
        <begin position="599"/>
        <end position="619"/>
    </location>
</feature>
<evidence type="ECO:0000313" key="2">
    <source>
        <dbReference type="EMBL" id="CAJ0604735.1"/>
    </source>
</evidence>
<reference evidence="2" key="1">
    <citation type="submission" date="2023-07" db="EMBL/GenBank/DDBJ databases">
        <authorList>
            <consortium name="CYATHOMIX"/>
        </authorList>
    </citation>
    <scope>NUCLEOTIDE SEQUENCE</scope>
    <source>
        <strain evidence="2">N/A</strain>
    </source>
</reference>
<feature type="compositionally biased region" description="Low complexity" evidence="1">
    <location>
        <begin position="819"/>
        <end position="829"/>
    </location>
</feature>
<gene>
    <name evidence="2" type="ORF">CYNAS_LOCUS16718</name>
</gene>
<evidence type="ECO:0000256" key="1">
    <source>
        <dbReference type="SAM" id="MobiDB-lite"/>
    </source>
</evidence>
<feature type="region of interest" description="Disordered" evidence="1">
    <location>
        <begin position="745"/>
        <end position="782"/>
    </location>
</feature>
<evidence type="ECO:0000313" key="3">
    <source>
        <dbReference type="Proteomes" id="UP001176961"/>
    </source>
</evidence>
<keyword evidence="3" id="KW-1185">Reference proteome</keyword>
<feature type="region of interest" description="Disordered" evidence="1">
    <location>
        <begin position="598"/>
        <end position="619"/>
    </location>
</feature>
<proteinExistence type="predicted"/>
<accession>A0AA36H5Y8</accession>
<name>A0AA36H5Y8_CYLNA</name>
<feature type="region of interest" description="Disordered" evidence="1">
    <location>
        <begin position="803"/>
        <end position="832"/>
    </location>
</feature>
<comment type="caution">
    <text evidence="2">The sequence shown here is derived from an EMBL/GenBank/DDBJ whole genome shotgun (WGS) entry which is preliminary data.</text>
</comment>
<dbReference type="AlphaFoldDB" id="A0AA36H5Y8"/>